<keyword evidence="4" id="KW-1185">Reference proteome</keyword>
<evidence type="ECO:0000313" key="4">
    <source>
        <dbReference type="Proteomes" id="UP001197093"/>
    </source>
</evidence>
<evidence type="ECO:0000256" key="1">
    <source>
        <dbReference type="SAM" id="MobiDB-lite"/>
    </source>
</evidence>
<comment type="caution">
    <text evidence="3">The sequence shown here is derived from an EMBL/GenBank/DDBJ whole genome shotgun (WGS) entry which is preliminary data.</text>
</comment>
<keyword evidence="2" id="KW-0732">Signal</keyword>
<sequence length="297" mass="33962">MLLRPAVLFPLALAQLFVGPALGAINWDIYEHGVAPSFKWSRPFPDDGTDPTNFHVNCRHAARFHARMYKLSDLADAPPAGLAPWRDAIEGFLRNREYAGSWDGVDHKGLDRELVVMEWTDVPAEDVGGTNEERWLFGVFAKPKEEGETVLGTVRPRRRGPEGQEGDGEKMPEVADKDKIVVFPAGAIYEILPLWVAKGSGCERDFNNLAKYKVHATDHSILAWPVDHTKPNRELGKRDITFKIEAMSVVETEDGKRSRLMWEKMHRAIKRNERRQQREEREKAKREMRDGRVRDEL</sequence>
<organism evidence="3 4">
    <name type="scientific">Staphylotrichum longicolle</name>
    <dbReference type="NCBI Taxonomy" id="669026"/>
    <lineage>
        <taxon>Eukaryota</taxon>
        <taxon>Fungi</taxon>
        <taxon>Dikarya</taxon>
        <taxon>Ascomycota</taxon>
        <taxon>Pezizomycotina</taxon>
        <taxon>Sordariomycetes</taxon>
        <taxon>Sordariomycetidae</taxon>
        <taxon>Sordariales</taxon>
        <taxon>Chaetomiaceae</taxon>
        <taxon>Staphylotrichum</taxon>
    </lineage>
</organism>
<feature type="signal peptide" evidence="2">
    <location>
        <begin position="1"/>
        <end position="23"/>
    </location>
</feature>
<reference evidence="3" key="1">
    <citation type="submission" date="2023-02" db="EMBL/GenBank/DDBJ databases">
        <authorList>
            <person name="Palmer J.M."/>
        </authorList>
    </citation>
    <scope>NUCLEOTIDE SEQUENCE</scope>
    <source>
        <strain evidence="3">FW57</strain>
    </source>
</reference>
<name>A0AAD4EZ46_9PEZI</name>
<feature type="chain" id="PRO_5042072367" evidence="2">
    <location>
        <begin position="24"/>
        <end position="297"/>
    </location>
</feature>
<dbReference type="EMBL" id="JAHCVI010000001">
    <property type="protein sequence ID" value="KAG7290035.1"/>
    <property type="molecule type" value="Genomic_DNA"/>
</dbReference>
<dbReference type="AlphaFoldDB" id="A0AAD4EZ46"/>
<gene>
    <name evidence="3" type="ORF">NEMBOFW57_000027</name>
</gene>
<evidence type="ECO:0000256" key="2">
    <source>
        <dbReference type="SAM" id="SignalP"/>
    </source>
</evidence>
<protein>
    <submittedName>
        <fullName evidence="3">Uncharacterized protein</fullName>
    </submittedName>
</protein>
<feature type="region of interest" description="Disordered" evidence="1">
    <location>
        <begin position="268"/>
        <end position="297"/>
    </location>
</feature>
<dbReference type="Proteomes" id="UP001197093">
    <property type="component" value="Unassembled WGS sequence"/>
</dbReference>
<evidence type="ECO:0000313" key="3">
    <source>
        <dbReference type="EMBL" id="KAG7290035.1"/>
    </source>
</evidence>
<proteinExistence type="predicted"/>
<accession>A0AAD4EZ46</accession>